<evidence type="ECO:0000313" key="3">
    <source>
        <dbReference type="Proteomes" id="UP000253606"/>
    </source>
</evidence>
<protein>
    <submittedName>
        <fullName evidence="2">Putative Fe-S oxidoreductase</fullName>
    </submittedName>
</protein>
<dbReference type="InterPro" id="IPR058240">
    <property type="entry name" value="rSAM_sf"/>
</dbReference>
<dbReference type="EMBL" id="CP030840">
    <property type="protein sequence ID" value="AXC15230.1"/>
    <property type="molecule type" value="Genomic_DNA"/>
</dbReference>
<dbReference type="Proteomes" id="UP000253606">
    <property type="component" value="Chromosome"/>
</dbReference>
<gene>
    <name evidence="2" type="ORF">ACPOL_5986</name>
</gene>
<keyword evidence="3" id="KW-1185">Reference proteome</keyword>
<reference evidence="2 3" key="1">
    <citation type="journal article" date="2018" name="Front. Microbiol.">
        <title>Hydrolytic Capabilities as a Key to Environmental Success: Chitinolytic and Cellulolytic Acidobacteria From Acidic Sub-arctic Soils and Boreal Peatlands.</title>
        <authorList>
            <person name="Belova S.E."/>
            <person name="Ravin N.V."/>
            <person name="Pankratov T.A."/>
            <person name="Rakitin A.L."/>
            <person name="Ivanova A.A."/>
            <person name="Beletsky A.V."/>
            <person name="Mardanov A.V."/>
            <person name="Sinninghe Damste J.S."/>
            <person name="Dedysh S.N."/>
        </authorList>
    </citation>
    <scope>NUCLEOTIDE SEQUENCE [LARGE SCALE GENOMIC DNA]</scope>
    <source>
        <strain evidence="2 3">SBC82</strain>
    </source>
</reference>
<proteinExistence type="predicted"/>
<evidence type="ECO:0000313" key="2">
    <source>
        <dbReference type="EMBL" id="AXC15230.1"/>
    </source>
</evidence>
<dbReference type="GO" id="GO:0003824">
    <property type="term" value="F:catalytic activity"/>
    <property type="evidence" value="ECO:0007669"/>
    <property type="project" value="InterPro"/>
</dbReference>
<organism evidence="2 3">
    <name type="scientific">Acidisarcina polymorpha</name>
    <dbReference type="NCBI Taxonomy" id="2211140"/>
    <lineage>
        <taxon>Bacteria</taxon>
        <taxon>Pseudomonadati</taxon>
        <taxon>Acidobacteriota</taxon>
        <taxon>Terriglobia</taxon>
        <taxon>Terriglobales</taxon>
        <taxon>Acidobacteriaceae</taxon>
        <taxon>Acidisarcina</taxon>
    </lineage>
</organism>
<feature type="domain" description="Elp3/MiaA/NifB-like radical SAM core" evidence="1">
    <location>
        <begin position="53"/>
        <end position="269"/>
    </location>
</feature>
<sequence>MTTVSLSIYPEKPADRDAWILANRSIRNPVNASRPYAFFVEDERSASGEIVPIATIFLTNRECPWRCLMCDLWKNTLPGTVAPGAIPAQIDFALTRMPPARQTKLYNSGSFFDPRAIPTSDYAAIAKLGTGFERVIVESHPALINDHCLAFHDLVDGRLEVAMGLETANPGVLERLNKRMTLASFAAAAEKLTLHDIDLRVFILVKPPFMLEEEALEWAARSVDFAFKCGATAMTLIPTRGGNGALEQLSTSGDFAPPRLATLEAALDYGISLKRGRVFADLWDLRVQGGCPVCREERVDRLRLMNLQQVLLASVSCRECGVDN</sequence>
<name>A0A2Z5G8B9_9BACT</name>
<dbReference type="InterPro" id="IPR006638">
    <property type="entry name" value="Elp3/MiaA/NifB-like_rSAM"/>
</dbReference>
<dbReference type="SMART" id="SM00729">
    <property type="entry name" value="Elp3"/>
    <property type="match status" value="1"/>
</dbReference>
<dbReference type="RefSeq" id="WP_201758982.1">
    <property type="nucleotide sequence ID" value="NZ_CP030840.1"/>
</dbReference>
<evidence type="ECO:0000259" key="1">
    <source>
        <dbReference type="SMART" id="SM00729"/>
    </source>
</evidence>
<dbReference type="SUPFAM" id="SSF102114">
    <property type="entry name" value="Radical SAM enzymes"/>
    <property type="match status" value="1"/>
</dbReference>
<dbReference type="KEGG" id="abas:ACPOL_5986"/>
<dbReference type="AlphaFoldDB" id="A0A2Z5G8B9"/>
<accession>A0A2Z5G8B9</accession>
<dbReference type="GO" id="GO:0051536">
    <property type="term" value="F:iron-sulfur cluster binding"/>
    <property type="evidence" value="ECO:0007669"/>
    <property type="project" value="InterPro"/>
</dbReference>